<dbReference type="Proteomes" id="UP000516437">
    <property type="component" value="Chromosome 8"/>
</dbReference>
<dbReference type="EMBL" id="RXIC02000026">
    <property type="protein sequence ID" value="KAB1203635.1"/>
    <property type="molecule type" value="Genomic_DNA"/>
</dbReference>
<keyword evidence="1" id="KW-1133">Transmembrane helix</keyword>
<comment type="caution">
    <text evidence="2">The sequence shown here is derived from an EMBL/GenBank/DDBJ whole genome shotgun (WGS) entry which is preliminary data.</text>
</comment>
<proteinExistence type="predicted"/>
<dbReference type="OrthoDB" id="1752133at2759"/>
<name>A0A6A1UTB7_9ROSI</name>
<accession>A0A6A1UTB7</accession>
<organism evidence="2 3">
    <name type="scientific">Morella rubra</name>
    <name type="common">Chinese bayberry</name>
    <dbReference type="NCBI Taxonomy" id="262757"/>
    <lineage>
        <taxon>Eukaryota</taxon>
        <taxon>Viridiplantae</taxon>
        <taxon>Streptophyta</taxon>
        <taxon>Embryophyta</taxon>
        <taxon>Tracheophyta</taxon>
        <taxon>Spermatophyta</taxon>
        <taxon>Magnoliopsida</taxon>
        <taxon>eudicotyledons</taxon>
        <taxon>Gunneridae</taxon>
        <taxon>Pentapetalae</taxon>
        <taxon>rosids</taxon>
        <taxon>fabids</taxon>
        <taxon>Fagales</taxon>
        <taxon>Myricaceae</taxon>
        <taxon>Morella</taxon>
    </lineage>
</organism>
<reference evidence="2 3" key="1">
    <citation type="journal article" date="2019" name="Plant Biotechnol. J.">
        <title>The red bayberry genome and genetic basis of sex determination.</title>
        <authorList>
            <person name="Jia H.M."/>
            <person name="Jia H.J."/>
            <person name="Cai Q.L."/>
            <person name="Wang Y."/>
            <person name="Zhao H.B."/>
            <person name="Yang W.F."/>
            <person name="Wang G.Y."/>
            <person name="Li Y.H."/>
            <person name="Zhan D.L."/>
            <person name="Shen Y.T."/>
            <person name="Niu Q.F."/>
            <person name="Chang L."/>
            <person name="Qiu J."/>
            <person name="Zhao L."/>
            <person name="Xie H.B."/>
            <person name="Fu W.Y."/>
            <person name="Jin J."/>
            <person name="Li X.W."/>
            <person name="Jiao Y."/>
            <person name="Zhou C.C."/>
            <person name="Tu T."/>
            <person name="Chai C.Y."/>
            <person name="Gao J.L."/>
            <person name="Fan L.J."/>
            <person name="van de Weg E."/>
            <person name="Wang J.Y."/>
            <person name="Gao Z.S."/>
        </authorList>
    </citation>
    <scope>NUCLEOTIDE SEQUENCE [LARGE SCALE GENOMIC DNA]</scope>
    <source>
        <tissue evidence="2">Leaves</tissue>
    </source>
</reference>
<dbReference type="AlphaFoldDB" id="A0A6A1UTB7"/>
<keyword evidence="1" id="KW-0472">Membrane</keyword>
<protein>
    <submittedName>
        <fullName evidence="2">Uncharacterized protein</fullName>
    </submittedName>
</protein>
<feature type="transmembrane region" description="Helical" evidence="1">
    <location>
        <begin position="14"/>
        <end position="34"/>
    </location>
</feature>
<keyword evidence="3" id="KW-1185">Reference proteome</keyword>
<evidence type="ECO:0000313" key="2">
    <source>
        <dbReference type="EMBL" id="KAB1203635.1"/>
    </source>
</evidence>
<sequence>MSDQSSAISGVSSSFAWCLCGIAVVAVMGFSCWFRVEAKDFEVFVSDSGAIRWSEWSRKSRCAISLERYEGIFCPKHIGERLLGLRLKLNRIIGSLNYVGDLGLKREGPGCSDCSLVAHGVGSAEEMTDLETGPVLRAVVVGETSSREVDGLVSALPTSMDPVKPWLLVPMKSACPYKADGDAEVLVGGSFEVGTAILEELDDPVLEEWEVEGSDLPIILHGSLFPSKDNNVLVASFGSCDLAFEEGKGGRPVTSLDAKGAIVCVDSGTDGVVAELLAVCPLMKGKEGCHLKFSSSNWVLEMVSSFRNMVGLSCNGHESELMALLAALKKDRERSGLVTPSKSRGKFLTELKGLKSSVNYDGKKYVSRKS</sequence>
<evidence type="ECO:0000256" key="1">
    <source>
        <dbReference type="SAM" id="Phobius"/>
    </source>
</evidence>
<gene>
    <name evidence="2" type="ORF">CJ030_MR8G000648</name>
</gene>
<keyword evidence="1" id="KW-0812">Transmembrane</keyword>
<evidence type="ECO:0000313" key="3">
    <source>
        <dbReference type="Proteomes" id="UP000516437"/>
    </source>
</evidence>